<evidence type="ECO:0000256" key="1">
    <source>
        <dbReference type="SAM" id="MobiDB-lite"/>
    </source>
</evidence>
<feature type="region of interest" description="Disordered" evidence="1">
    <location>
        <begin position="22"/>
        <end position="53"/>
    </location>
</feature>
<feature type="compositionally biased region" description="Low complexity" evidence="1">
    <location>
        <begin position="27"/>
        <end position="38"/>
    </location>
</feature>
<dbReference type="AlphaFoldDB" id="A0A160DUQ2"/>
<dbReference type="EMBL" id="CP015249">
    <property type="protein sequence ID" value="ANB18199.1"/>
    <property type="molecule type" value="Genomic_DNA"/>
</dbReference>
<accession>A0A160DUQ2</accession>
<gene>
    <name evidence="2" type="ORF">I596_2187</name>
</gene>
<keyword evidence="3" id="KW-1185">Reference proteome</keyword>
<reference evidence="2 3" key="1">
    <citation type="submission" date="2016-04" db="EMBL/GenBank/DDBJ databases">
        <title>Complete genome sequence of Dokdonella koreensis DS-123T.</title>
        <authorList>
            <person name="Kim J.F."/>
            <person name="Lee H."/>
            <person name="Kwak M.-J."/>
        </authorList>
    </citation>
    <scope>NUCLEOTIDE SEQUENCE [LARGE SCALE GENOMIC DNA]</scope>
    <source>
        <strain evidence="2 3">DS-123</strain>
    </source>
</reference>
<dbReference type="Proteomes" id="UP000076830">
    <property type="component" value="Chromosome"/>
</dbReference>
<name>A0A160DUQ2_9GAMM</name>
<proteinExistence type="predicted"/>
<evidence type="ECO:0000313" key="3">
    <source>
        <dbReference type="Proteomes" id="UP000076830"/>
    </source>
</evidence>
<organism evidence="2 3">
    <name type="scientific">Dokdonella koreensis DS-123</name>
    <dbReference type="NCBI Taxonomy" id="1300342"/>
    <lineage>
        <taxon>Bacteria</taxon>
        <taxon>Pseudomonadati</taxon>
        <taxon>Pseudomonadota</taxon>
        <taxon>Gammaproteobacteria</taxon>
        <taxon>Lysobacterales</taxon>
        <taxon>Rhodanobacteraceae</taxon>
        <taxon>Dokdonella</taxon>
    </lineage>
</organism>
<dbReference type="KEGG" id="dko:I596_2187"/>
<feature type="compositionally biased region" description="Basic and acidic residues" evidence="1">
    <location>
        <begin position="44"/>
        <end position="53"/>
    </location>
</feature>
<evidence type="ECO:0000313" key="2">
    <source>
        <dbReference type="EMBL" id="ANB18199.1"/>
    </source>
</evidence>
<protein>
    <submittedName>
        <fullName evidence="2">Uncharacterized protein</fullName>
    </submittedName>
</protein>
<sequence>MRRPTEMNTVARTMWTWASVHPRRSRPGCLPGLGEPAPAGAPPERIEVRMGPR</sequence>